<geneLocation type="plasmid" evidence="1">
    <name>pCE1681-E</name>
</geneLocation>
<sequence length="51" mass="5454">MSNNLLSPAKPISDYQTAFSLSQLARELANGTPGQCEALARGAVSARYEVR</sequence>
<protein>
    <submittedName>
        <fullName evidence="1">Uncharacterized protein</fullName>
    </submittedName>
</protein>
<dbReference type="AlphaFoldDB" id="A0A7G9AA90"/>
<dbReference type="RefSeq" id="WP_226852982.1">
    <property type="nucleotide sequence ID" value="NZ_CP026204.1"/>
</dbReference>
<organism evidence="1">
    <name type="scientific">Escherichia coli</name>
    <dbReference type="NCBI Taxonomy" id="562"/>
    <lineage>
        <taxon>Bacteria</taxon>
        <taxon>Pseudomonadati</taxon>
        <taxon>Pseudomonadota</taxon>
        <taxon>Gammaproteobacteria</taxon>
        <taxon>Enterobacterales</taxon>
        <taxon>Enterobacteriaceae</taxon>
        <taxon>Escherichia</taxon>
    </lineage>
</organism>
<dbReference type="EMBL" id="MT180434">
    <property type="protein sequence ID" value="QNL33669.1"/>
    <property type="molecule type" value="Genomic_DNA"/>
</dbReference>
<keyword evidence="1" id="KW-0614">Plasmid</keyword>
<proteinExistence type="predicted"/>
<reference evidence="1" key="1">
    <citation type="submission" date="2020-03" db="EMBL/GenBank/DDBJ databases">
        <title>Comparative analysis of multidrug resistant Escherichia coli ST216 isolates from silver gulls in Australia.</title>
        <authorList>
            <person name="Tarabai H."/>
            <person name="Wyrsch E.R."/>
            <person name="Bitar I."/>
            <person name="Djordjevic S.P."/>
            <person name="Dolejska M."/>
        </authorList>
    </citation>
    <scope>NUCLEOTIDE SEQUENCE</scope>
    <source>
        <strain evidence="1">CE1681</strain>
        <plasmid evidence="1">pCE1681-E</plasmid>
    </source>
</reference>
<name>A0A7G9AA90_ECOLX</name>
<evidence type="ECO:0000313" key="1">
    <source>
        <dbReference type="EMBL" id="QNL33669.1"/>
    </source>
</evidence>
<accession>A0A7G9AA90</accession>